<dbReference type="Gene3D" id="3.40.50.1820">
    <property type="entry name" value="alpha/beta hydrolase"/>
    <property type="match status" value="1"/>
</dbReference>
<evidence type="ECO:0000256" key="8">
    <source>
        <dbReference type="ARBA" id="ARBA00023180"/>
    </source>
</evidence>
<keyword evidence="3" id="KW-0964">Secreted</keyword>
<accession>A0A914UJ02</accession>
<dbReference type="GO" id="GO:0004185">
    <property type="term" value="F:serine-type carboxypeptidase activity"/>
    <property type="evidence" value="ECO:0007669"/>
    <property type="project" value="InterPro"/>
</dbReference>
<dbReference type="AlphaFoldDB" id="A0A914UJ02"/>
<evidence type="ECO:0000256" key="4">
    <source>
        <dbReference type="ARBA" id="ARBA00022645"/>
    </source>
</evidence>
<keyword evidence="8" id="KW-0325">Glycoprotein</keyword>
<evidence type="ECO:0000256" key="3">
    <source>
        <dbReference type="ARBA" id="ARBA00022525"/>
    </source>
</evidence>
<keyword evidence="7" id="KW-0378">Hydrolase</keyword>
<dbReference type="PANTHER" id="PTHR11802:SF3">
    <property type="entry name" value="RETINOID-INDUCIBLE SERINE CARBOXYPEPTIDASE"/>
    <property type="match status" value="1"/>
</dbReference>
<dbReference type="GO" id="GO:0005576">
    <property type="term" value="C:extracellular region"/>
    <property type="evidence" value="ECO:0007669"/>
    <property type="project" value="UniProtKB-SubCell"/>
</dbReference>
<evidence type="ECO:0000256" key="2">
    <source>
        <dbReference type="ARBA" id="ARBA00009431"/>
    </source>
</evidence>
<dbReference type="PRINTS" id="PR00724">
    <property type="entry name" value="CRBOXYPTASEC"/>
</dbReference>
<evidence type="ECO:0000313" key="14">
    <source>
        <dbReference type="WBParaSite" id="PSAMB.scaffold102size79754.g1846.t1"/>
    </source>
</evidence>
<dbReference type="InterPro" id="IPR029058">
    <property type="entry name" value="AB_hydrolase_fold"/>
</dbReference>
<feature type="chain" id="PRO_5038101144" description="Retinoid-inducible serine carboxypeptidase" evidence="12">
    <location>
        <begin position="21"/>
        <end position="441"/>
    </location>
</feature>
<proteinExistence type="inferred from homology"/>
<feature type="signal peptide" evidence="12">
    <location>
        <begin position="1"/>
        <end position="20"/>
    </location>
</feature>
<evidence type="ECO:0000256" key="11">
    <source>
        <dbReference type="ARBA" id="ARBA00077736"/>
    </source>
</evidence>
<keyword evidence="4" id="KW-0121">Carboxypeptidase</keyword>
<reference evidence="14" key="1">
    <citation type="submission" date="2022-11" db="UniProtKB">
        <authorList>
            <consortium name="WormBaseParasite"/>
        </authorList>
    </citation>
    <scope>IDENTIFICATION</scope>
</reference>
<comment type="function">
    <text evidence="9">May be involved in vascular wall and kidney homeostasis.</text>
</comment>
<keyword evidence="13" id="KW-1185">Reference proteome</keyword>
<dbReference type="GO" id="GO:0006508">
    <property type="term" value="P:proteolysis"/>
    <property type="evidence" value="ECO:0007669"/>
    <property type="project" value="UniProtKB-KW"/>
</dbReference>
<evidence type="ECO:0000256" key="10">
    <source>
        <dbReference type="ARBA" id="ARBA00070242"/>
    </source>
</evidence>
<organism evidence="13 14">
    <name type="scientific">Plectus sambesii</name>
    <dbReference type="NCBI Taxonomy" id="2011161"/>
    <lineage>
        <taxon>Eukaryota</taxon>
        <taxon>Metazoa</taxon>
        <taxon>Ecdysozoa</taxon>
        <taxon>Nematoda</taxon>
        <taxon>Chromadorea</taxon>
        <taxon>Plectida</taxon>
        <taxon>Plectina</taxon>
        <taxon>Plectoidea</taxon>
        <taxon>Plectidae</taxon>
        <taxon>Plectus</taxon>
    </lineage>
</organism>
<dbReference type="WBParaSite" id="PSAMB.scaffold102size79754.g1846.t1">
    <property type="protein sequence ID" value="PSAMB.scaffold102size79754.g1846.t1"/>
    <property type="gene ID" value="PSAMB.scaffold102size79754.g1846"/>
</dbReference>
<dbReference type="Proteomes" id="UP000887566">
    <property type="component" value="Unplaced"/>
</dbReference>
<dbReference type="InterPro" id="IPR001563">
    <property type="entry name" value="Peptidase_S10"/>
</dbReference>
<dbReference type="FunFam" id="3.40.50.1820:FF:000075">
    <property type="entry name" value="Carboxypeptidase"/>
    <property type="match status" value="1"/>
</dbReference>
<protein>
    <recommendedName>
        <fullName evidence="10">Retinoid-inducible serine carboxypeptidase</fullName>
    </recommendedName>
    <alternativeName>
        <fullName evidence="11">Serine carboxypeptidase 1</fullName>
    </alternativeName>
</protein>
<evidence type="ECO:0000256" key="12">
    <source>
        <dbReference type="SAM" id="SignalP"/>
    </source>
</evidence>
<comment type="subcellular location">
    <subcellularLocation>
        <location evidence="1">Secreted</location>
    </subcellularLocation>
</comment>
<dbReference type="PANTHER" id="PTHR11802">
    <property type="entry name" value="SERINE PROTEASE FAMILY S10 SERINE CARBOXYPEPTIDASE"/>
    <property type="match status" value="1"/>
</dbReference>
<evidence type="ECO:0000256" key="5">
    <source>
        <dbReference type="ARBA" id="ARBA00022670"/>
    </source>
</evidence>
<dbReference type="SUPFAM" id="SSF53474">
    <property type="entry name" value="alpha/beta-Hydrolases"/>
    <property type="match status" value="1"/>
</dbReference>
<keyword evidence="5" id="KW-0645">Protease</keyword>
<keyword evidence="6 12" id="KW-0732">Signal</keyword>
<name>A0A914UJ02_9BILA</name>
<dbReference type="Pfam" id="PF00450">
    <property type="entry name" value="Peptidase_S10"/>
    <property type="match status" value="1"/>
</dbReference>
<evidence type="ECO:0000256" key="7">
    <source>
        <dbReference type="ARBA" id="ARBA00022801"/>
    </source>
</evidence>
<evidence type="ECO:0000256" key="1">
    <source>
        <dbReference type="ARBA" id="ARBA00004613"/>
    </source>
</evidence>
<comment type="similarity">
    <text evidence="2">Belongs to the peptidase S10 family.</text>
</comment>
<evidence type="ECO:0000256" key="6">
    <source>
        <dbReference type="ARBA" id="ARBA00022729"/>
    </source>
</evidence>
<evidence type="ECO:0000256" key="9">
    <source>
        <dbReference type="ARBA" id="ARBA00055847"/>
    </source>
</evidence>
<sequence>MRFTFVAALFSIVLYIGSNAESVNTLGGVINYDEKWGYTTVRSKAHTFWWLYAANNPLPSRPLLLWLQGGPGASGTGFGNFNELGPKDIHGNDNNGTWLQVGDLVFVDNPVGTGFSYVESLNAYSQNNHQTGADLVAWATDFFTLHSEYASRPFYIFCESYGGKMSAEFASQLQTAIGAGKIRVNFRGVALGDSWISPMDYVNTWGSYLKSLSLLDDKDLARVNTQAKHCQSLVNTNQWLEATLCWGTMQDVVGNVTNGVSWYNVLKRADTDEWSRFEKQPLERLFDTQISPLQTDELSDYMNGPVRQKLGIIPKNVRWGGQSKEVFISLEDDLMKPVIATVDSLLQAGLRVIVYNGQVDLICDTLGTEAWVNKLTWPGLSSWNATNRQPFHVGSSPESYQTAGFVKQYQNFQFWFILRAGHMVAYDAKEAAVYMLKTITA</sequence>
<evidence type="ECO:0000313" key="13">
    <source>
        <dbReference type="Proteomes" id="UP000887566"/>
    </source>
</evidence>